<feature type="transmembrane region" description="Helical" evidence="1">
    <location>
        <begin position="21"/>
        <end position="45"/>
    </location>
</feature>
<sequence>MQCSIPLLLSIFRFHWFKLSFPFFACLCAFSFLFPFCFLVSFGAFASLPSSSLGGQCHHIFSRSFPPTSVTYQTSFFYSSPTLSSTNGLLFLMFIFSNLTFPQGFTVNNHQSSYALLYCLKYANGAQNY</sequence>
<accession>A0AAN7BJK4</accession>
<evidence type="ECO:0000313" key="3">
    <source>
        <dbReference type="Proteomes" id="UP001301958"/>
    </source>
</evidence>
<keyword evidence="1" id="KW-0472">Membrane</keyword>
<reference evidence="2" key="1">
    <citation type="journal article" date="2023" name="Mol. Phylogenet. Evol.">
        <title>Genome-scale phylogeny and comparative genomics of the fungal order Sordariales.</title>
        <authorList>
            <person name="Hensen N."/>
            <person name="Bonometti L."/>
            <person name="Westerberg I."/>
            <person name="Brannstrom I.O."/>
            <person name="Guillou S."/>
            <person name="Cros-Aarteil S."/>
            <person name="Calhoun S."/>
            <person name="Haridas S."/>
            <person name="Kuo A."/>
            <person name="Mondo S."/>
            <person name="Pangilinan J."/>
            <person name="Riley R."/>
            <person name="LaButti K."/>
            <person name="Andreopoulos B."/>
            <person name="Lipzen A."/>
            <person name="Chen C."/>
            <person name="Yan M."/>
            <person name="Daum C."/>
            <person name="Ng V."/>
            <person name="Clum A."/>
            <person name="Steindorff A."/>
            <person name="Ohm R.A."/>
            <person name="Martin F."/>
            <person name="Silar P."/>
            <person name="Natvig D.O."/>
            <person name="Lalanne C."/>
            <person name="Gautier V."/>
            <person name="Ament-Velasquez S.L."/>
            <person name="Kruys A."/>
            <person name="Hutchinson M.I."/>
            <person name="Powell A.J."/>
            <person name="Barry K."/>
            <person name="Miller A.N."/>
            <person name="Grigoriev I.V."/>
            <person name="Debuchy R."/>
            <person name="Gladieux P."/>
            <person name="Hiltunen Thoren M."/>
            <person name="Johannesson H."/>
        </authorList>
    </citation>
    <scope>NUCLEOTIDE SEQUENCE</scope>
    <source>
        <strain evidence="2">CBS 990.96</strain>
    </source>
</reference>
<name>A0AAN7BJK4_9PEZI</name>
<feature type="transmembrane region" description="Helical" evidence="1">
    <location>
        <begin position="76"/>
        <end position="96"/>
    </location>
</feature>
<proteinExistence type="predicted"/>
<evidence type="ECO:0000256" key="1">
    <source>
        <dbReference type="SAM" id="Phobius"/>
    </source>
</evidence>
<evidence type="ECO:0000313" key="2">
    <source>
        <dbReference type="EMBL" id="KAK4224472.1"/>
    </source>
</evidence>
<reference evidence="2" key="2">
    <citation type="submission" date="2023-05" db="EMBL/GenBank/DDBJ databases">
        <authorList>
            <consortium name="Lawrence Berkeley National Laboratory"/>
            <person name="Steindorff A."/>
            <person name="Hensen N."/>
            <person name="Bonometti L."/>
            <person name="Westerberg I."/>
            <person name="Brannstrom I.O."/>
            <person name="Guillou S."/>
            <person name="Cros-Aarteil S."/>
            <person name="Calhoun S."/>
            <person name="Haridas S."/>
            <person name="Kuo A."/>
            <person name="Mondo S."/>
            <person name="Pangilinan J."/>
            <person name="Riley R."/>
            <person name="Labutti K."/>
            <person name="Andreopoulos B."/>
            <person name="Lipzen A."/>
            <person name="Chen C."/>
            <person name="Yanf M."/>
            <person name="Daum C."/>
            <person name="Ng V."/>
            <person name="Clum A."/>
            <person name="Ohm R."/>
            <person name="Martin F."/>
            <person name="Silar P."/>
            <person name="Natvig D."/>
            <person name="Lalanne C."/>
            <person name="Gautier V."/>
            <person name="Ament-Velasquez S.L."/>
            <person name="Kruys A."/>
            <person name="Hutchinson M.I."/>
            <person name="Powell A.J."/>
            <person name="Barry K."/>
            <person name="Miller A.N."/>
            <person name="Grigoriev I.V."/>
            <person name="Debuchy R."/>
            <person name="Gladieux P."/>
            <person name="Thoren M.H."/>
            <person name="Johannesson H."/>
        </authorList>
    </citation>
    <scope>NUCLEOTIDE SEQUENCE</scope>
    <source>
        <strain evidence="2">CBS 990.96</strain>
    </source>
</reference>
<dbReference type="EMBL" id="MU865391">
    <property type="protein sequence ID" value="KAK4224472.1"/>
    <property type="molecule type" value="Genomic_DNA"/>
</dbReference>
<dbReference type="AlphaFoldDB" id="A0AAN7BJK4"/>
<protein>
    <submittedName>
        <fullName evidence="2">Uncharacterized protein</fullName>
    </submittedName>
</protein>
<organism evidence="2 3">
    <name type="scientific">Podospora fimiseda</name>
    <dbReference type="NCBI Taxonomy" id="252190"/>
    <lineage>
        <taxon>Eukaryota</taxon>
        <taxon>Fungi</taxon>
        <taxon>Dikarya</taxon>
        <taxon>Ascomycota</taxon>
        <taxon>Pezizomycotina</taxon>
        <taxon>Sordariomycetes</taxon>
        <taxon>Sordariomycetidae</taxon>
        <taxon>Sordariales</taxon>
        <taxon>Podosporaceae</taxon>
        <taxon>Podospora</taxon>
    </lineage>
</organism>
<dbReference type="Proteomes" id="UP001301958">
    <property type="component" value="Unassembled WGS sequence"/>
</dbReference>
<keyword evidence="1" id="KW-1133">Transmembrane helix</keyword>
<keyword evidence="3" id="KW-1185">Reference proteome</keyword>
<keyword evidence="1" id="KW-0812">Transmembrane</keyword>
<gene>
    <name evidence="2" type="ORF">QBC38DRAFT_16209</name>
</gene>
<comment type="caution">
    <text evidence="2">The sequence shown here is derived from an EMBL/GenBank/DDBJ whole genome shotgun (WGS) entry which is preliminary data.</text>
</comment>